<evidence type="ECO:0000256" key="1">
    <source>
        <dbReference type="SAM" id="Phobius"/>
    </source>
</evidence>
<dbReference type="RefSeq" id="WP_244411368.1">
    <property type="nucleotide sequence ID" value="NZ_AP025564.1"/>
</dbReference>
<name>A0ABN6MEX8_9ACTN</name>
<proteinExistence type="predicted"/>
<keyword evidence="1" id="KW-1133">Transmembrane helix</keyword>
<evidence type="ECO:0008006" key="4">
    <source>
        <dbReference type="Google" id="ProtNLM"/>
    </source>
</evidence>
<organism evidence="2 3">
    <name type="scientific">Raoultibacter timonensis</name>
    <dbReference type="NCBI Taxonomy" id="1907662"/>
    <lineage>
        <taxon>Bacteria</taxon>
        <taxon>Bacillati</taxon>
        <taxon>Actinomycetota</taxon>
        <taxon>Coriobacteriia</taxon>
        <taxon>Eggerthellales</taxon>
        <taxon>Eggerthellaceae</taxon>
        <taxon>Raoultibacter</taxon>
    </lineage>
</organism>
<protein>
    <recommendedName>
        <fullName evidence="4">PrgI family protein</fullName>
    </recommendedName>
</protein>
<sequence>MASMKIHQDLYNFERKRKGFTPRQLKALRNGVFVAVLCAALFGYALELPPMVVWCVVPCAAIVPVACGFFPIWNMPAEEFFGRLLDLNERGNALAWDGEEIEMTKGEVSRAYRKKERKRGFECGR</sequence>
<keyword evidence="3" id="KW-1185">Reference proteome</keyword>
<accession>A0ABN6MEX8</accession>
<feature type="transmembrane region" description="Helical" evidence="1">
    <location>
        <begin position="51"/>
        <end position="73"/>
    </location>
</feature>
<keyword evidence="1" id="KW-0472">Membrane</keyword>
<gene>
    <name evidence="2" type="ORF">CE91St30_01740</name>
</gene>
<dbReference type="EMBL" id="AP025564">
    <property type="protein sequence ID" value="BDE94841.1"/>
    <property type="molecule type" value="Genomic_DNA"/>
</dbReference>
<evidence type="ECO:0000313" key="2">
    <source>
        <dbReference type="EMBL" id="BDE94841.1"/>
    </source>
</evidence>
<reference evidence="2 3" key="1">
    <citation type="submission" date="2022-01" db="EMBL/GenBank/DDBJ databases">
        <title>Novel bile acid biosynthetic pathways are enriched in the microbiome of centenarians.</title>
        <authorList>
            <person name="Sato Y."/>
            <person name="Atarashi K."/>
            <person name="Plichta R.D."/>
            <person name="Arai Y."/>
            <person name="Sasajima S."/>
            <person name="Kearney M.S."/>
            <person name="Suda W."/>
            <person name="Takeshita K."/>
            <person name="Sasaki T."/>
            <person name="Okamoto S."/>
            <person name="Skelly N.A."/>
            <person name="Okamura Y."/>
            <person name="Vlamakis H."/>
            <person name="Li Y."/>
            <person name="Tanoue T."/>
            <person name="Takei H."/>
            <person name="Nittono H."/>
            <person name="Narushima S."/>
            <person name="Irie J."/>
            <person name="Itoh H."/>
            <person name="Moriya K."/>
            <person name="Sugiura Y."/>
            <person name="Suematsu M."/>
            <person name="Moritoki N."/>
            <person name="Shibata S."/>
            <person name="Littman R.D."/>
            <person name="Fischbach A.M."/>
            <person name="Uwamino Y."/>
            <person name="Inoue T."/>
            <person name="Honda A."/>
            <person name="Hattori M."/>
            <person name="Murai T."/>
            <person name="Xavier J.R."/>
            <person name="Hirose N."/>
            <person name="Honda K."/>
        </authorList>
    </citation>
    <scope>NUCLEOTIDE SEQUENCE [LARGE SCALE GENOMIC DNA]</scope>
    <source>
        <strain evidence="2 3">CE91-St30</strain>
    </source>
</reference>
<feature type="transmembrane region" description="Helical" evidence="1">
    <location>
        <begin position="27"/>
        <end position="45"/>
    </location>
</feature>
<dbReference type="Proteomes" id="UP001320544">
    <property type="component" value="Chromosome"/>
</dbReference>
<keyword evidence="1" id="KW-0812">Transmembrane</keyword>
<evidence type="ECO:0000313" key="3">
    <source>
        <dbReference type="Proteomes" id="UP001320544"/>
    </source>
</evidence>